<proteinExistence type="predicted"/>
<feature type="region of interest" description="Disordered" evidence="1">
    <location>
        <begin position="681"/>
        <end position="752"/>
    </location>
</feature>
<feature type="compositionally biased region" description="Acidic residues" evidence="1">
    <location>
        <begin position="341"/>
        <end position="350"/>
    </location>
</feature>
<feature type="compositionally biased region" description="Polar residues" evidence="1">
    <location>
        <begin position="370"/>
        <end position="380"/>
    </location>
</feature>
<feature type="compositionally biased region" description="Pro residues" evidence="1">
    <location>
        <begin position="799"/>
        <end position="808"/>
    </location>
</feature>
<protein>
    <submittedName>
        <fullName evidence="2">Uncharacterized protein</fullName>
    </submittedName>
</protein>
<sequence length="954" mass="103908">MLSNFYIGCTGGPHPEFNDIAHDPDAPVSLKMYVARQPTGAGPHDTPPQKVIVRGDHFLHSAEHAYYSGMPGYSPPSPIKPHLYDVGFAARAPQSSDEHADEHSNQDEHKITIADLSKPIFSGRRRPETAAPGHLEDCRPAARVPPPTDPFLACPPSRPAQAPTPAERGHTASPTLPKQTLPHIVPDTPDPNPDPERSTASSPVLHPEHTTGGPGPGDESASGQVHGPRSHSGLDTRRAMLIVPQEGPAGARCAPRRAASSAIAPGTFTNAQAESDLPPSEDEFQLSNTPLRGWMRLFEELDDGGTAFDIGNDDDHADHPAPPKVKSTHKSRPALPRSAESDSESDADANDCDKSDTRPRHQDKGKRAQHNTSAGPSHSSGGCPPVKVNQEIEQVAHRMQAEIVQLSHKVGMSYETLLRKMGFTQQEVRDPNLKSQSVTQYNTAFKAWQAEHGNDAAAVAALFKEHATILTSDEFSGKPTEKITKMVAMIAQQMAKMSNSYFMAGNIAVVGAVINLSSADAAQMFAPTIGHQAALVKGFEYDEHAALLKAKSLLILEADETDLTENKGPKWEFRKWPALADVYQLVLTGWGPDMPTLPGQGWVDKSAGTLTGAQWKTLIAHIPADYHHNPFHTLPEGQLPLDIIMLDNFLLEREEYQGRSPCVADETGHAVLFIDEQTKVLRGTGKKRQARSRGGRTQPKSTKKESDLHSSEESAGSDHPVRPAPQPARRRVPTPPATEPPPQSGDENDVSDPTIIEQSRERLLRAARTSPSGHVKKRVRTATSTHEPESPPRAGHYPPSRPIKPLPQPVSKELKRKHVDLSTSAPRVLPTTQHTRPQHPQAPSNPPGFRAHMGPAPARMPAPAGMYHPSFNPQAFGPPPLYPAEGYMPPVYAHPAYPQPYAPQGWNHPSQHPLQHCPHEPWLPGPEPWLPGASRYNPEDGDHYNPNPRWPYGS</sequence>
<evidence type="ECO:0000313" key="2">
    <source>
        <dbReference type="EMBL" id="KZP33631.1"/>
    </source>
</evidence>
<organism evidence="2 3">
    <name type="scientific">Athelia psychrophila</name>
    <dbReference type="NCBI Taxonomy" id="1759441"/>
    <lineage>
        <taxon>Eukaryota</taxon>
        <taxon>Fungi</taxon>
        <taxon>Dikarya</taxon>
        <taxon>Basidiomycota</taxon>
        <taxon>Agaricomycotina</taxon>
        <taxon>Agaricomycetes</taxon>
        <taxon>Agaricomycetidae</taxon>
        <taxon>Atheliales</taxon>
        <taxon>Atheliaceae</taxon>
        <taxon>Athelia</taxon>
    </lineage>
</organism>
<feature type="region of interest" description="Disordered" evidence="1">
    <location>
        <begin position="903"/>
        <end position="954"/>
    </location>
</feature>
<feature type="compositionally biased region" description="Low complexity" evidence="1">
    <location>
        <begin position="850"/>
        <end position="865"/>
    </location>
</feature>
<dbReference type="AlphaFoldDB" id="A0A166WD09"/>
<evidence type="ECO:0000313" key="3">
    <source>
        <dbReference type="Proteomes" id="UP000076532"/>
    </source>
</evidence>
<feature type="compositionally biased region" description="Basic residues" evidence="1">
    <location>
        <begin position="684"/>
        <end position="694"/>
    </location>
</feature>
<feature type="compositionally biased region" description="Pro residues" evidence="1">
    <location>
        <begin position="733"/>
        <end position="743"/>
    </location>
</feature>
<feature type="region of interest" description="Disordered" evidence="1">
    <location>
        <begin position="765"/>
        <end position="865"/>
    </location>
</feature>
<reference evidence="2 3" key="1">
    <citation type="journal article" date="2016" name="Mol. Biol. Evol.">
        <title>Comparative Genomics of Early-Diverging Mushroom-Forming Fungi Provides Insights into the Origins of Lignocellulose Decay Capabilities.</title>
        <authorList>
            <person name="Nagy L.G."/>
            <person name="Riley R."/>
            <person name="Tritt A."/>
            <person name="Adam C."/>
            <person name="Daum C."/>
            <person name="Floudas D."/>
            <person name="Sun H."/>
            <person name="Yadav J.S."/>
            <person name="Pangilinan J."/>
            <person name="Larsson K.H."/>
            <person name="Matsuura K."/>
            <person name="Barry K."/>
            <person name="Labutti K."/>
            <person name="Kuo R."/>
            <person name="Ohm R.A."/>
            <person name="Bhattacharya S.S."/>
            <person name="Shirouzu T."/>
            <person name="Yoshinaga Y."/>
            <person name="Martin F.M."/>
            <person name="Grigoriev I.V."/>
            <person name="Hibbett D.S."/>
        </authorList>
    </citation>
    <scope>NUCLEOTIDE SEQUENCE [LARGE SCALE GENOMIC DNA]</scope>
    <source>
        <strain evidence="2 3">CBS 109695</strain>
    </source>
</reference>
<feature type="compositionally biased region" description="Basic and acidic residues" evidence="1">
    <location>
        <begin position="351"/>
        <end position="366"/>
    </location>
</feature>
<feature type="compositionally biased region" description="Low complexity" evidence="1">
    <location>
        <begin position="247"/>
        <end position="266"/>
    </location>
</feature>
<feature type="compositionally biased region" description="Polar residues" evidence="1">
    <location>
        <begin position="821"/>
        <end position="835"/>
    </location>
</feature>
<gene>
    <name evidence="2" type="ORF">FIBSPDRAFT_943418</name>
</gene>
<feature type="compositionally biased region" description="Basic and acidic residues" evidence="1">
    <location>
        <begin position="702"/>
        <end position="712"/>
    </location>
</feature>
<evidence type="ECO:0000256" key="1">
    <source>
        <dbReference type="SAM" id="MobiDB-lite"/>
    </source>
</evidence>
<accession>A0A166WD09</accession>
<dbReference type="Proteomes" id="UP000076532">
    <property type="component" value="Unassembled WGS sequence"/>
</dbReference>
<feature type="region of interest" description="Disordered" evidence="1">
    <location>
        <begin position="306"/>
        <end position="386"/>
    </location>
</feature>
<keyword evidence="3" id="KW-1185">Reference proteome</keyword>
<feature type="region of interest" description="Disordered" evidence="1">
    <location>
        <begin position="91"/>
        <end position="110"/>
    </location>
</feature>
<name>A0A166WD09_9AGAM</name>
<feature type="region of interest" description="Disordered" evidence="1">
    <location>
        <begin position="116"/>
        <end position="288"/>
    </location>
</feature>
<dbReference type="EMBL" id="KV417482">
    <property type="protein sequence ID" value="KZP33631.1"/>
    <property type="molecule type" value="Genomic_DNA"/>
</dbReference>
<feature type="compositionally biased region" description="Basic and acidic residues" evidence="1">
    <location>
        <begin position="96"/>
        <end position="110"/>
    </location>
</feature>